<comment type="catalytic activity">
    <reaction evidence="1 10">
        <text>[(1-&gt;4)-alpha-D-glucosyl](n) + phosphate = [(1-&gt;4)-alpha-D-glucosyl](n-1) + alpha-D-glucose 1-phosphate</text>
        <dbReference type="Rhea" id="RHEA:41732"/>
        <dbReference type="Rhea" id="RHEA-COMP:9584"/>
        <dbReference type="Rhea" id="RHEA-COMP:9586"/>
        <dbReference type="ChEBI" id="CHEBI:15444"/>
        <dbReference type="ChEBI" id="CHEBI:43474"/>
        <dbReference type="ChEBI" id="CHEBI:58601"/>
        <dbReference type="EC" id="2.4.1.1"/>
    </reaction>
</comment>
<evidence type="ECO:0000256" key="5">
    <source>
        <dbReference type="ARBA" id="ARBA00022679"/>
    </source>
</evidence>
<dbReference type="EC" id="2.4.1.1" evidence="10"/>
<dbReference type="EMBL" id="SPQQ01000009">
    <property type="protein sequence ID" value="TGE36111.1"/>
    <property type="molecule type" value="Genomic_DNA"/>
</dbReference>
<evidence type="ECO:0000256" key="3">
    <source>
        <dbReference type="ARBA" id="ARBA00006047"/>
    </source>
</evidence>
<comment type="function">
    <text evidence="8">Phosphorylase is an important allosteric enzyme in carbohydrate metabolism. Enzymes from different sources differ in their regulatory mechanisms and in their natural substrates. However, all known phosphorylases share catalytic and structural properties.</text>
</comment>
<dbReference type="PANTHER" id="PTHR11468:SF3">
    <property type="entry name" value="GLYCOGEN PHOSPHORYLASE, LIVER FORM"/>
    <property type="match status" value="1"/>
</dbReference>
<dbReference type="SUPFAM" id="SSF53756">
    <property type="entry name" value="UDP-Glycosyltransferase/glycogen phosphorylase"/>
    <property type="match status" value="1"/>
</dbReference>
<evidence type="ECO:0000256" key="6">
    <source>
        <dbReference type="ARBA" id="ARBA00022898"/>
    </source>
</evidence>
<dbReference type="InterPro" id="IPR035090">
    <property type="entry name" value="Pyridoxal_P_attach_site"/>
</dbReference>
<organism evidence="11 12">
    <name type="scientific">Desulfosporosinus fructosivorans</name>
    <dbReference type="NCBI Taxonomy" id="2018669"/>
    <lineage>
        <taxon>Bacteria</taxon>
        <taxon>Bacillati</taxon>
        <taxon>Bacillota</taxon>
        <taxon>Clostridia</taxon>
        <taxon>Eubacteriales</taxon>
        <taxon>Desulfitobacteriaceae</taxon>
        <taxon>Desulfosporosinus</taxon>
    </lineage>
</organism>
<dbReference type="OrthoDB" id="9760804at2"/>
<evidence type="ECO:0000256" key="2">
    <source>
        <dbReference type="ARBA" id="ARBA00001933"/>
    </source>
</evidence>
<dbReference type="PIRSF" id="PIRSF000460">
    <property type="entry name" value="Pprylas_GlgP"/>
    <property type="match status" value="1"/>
</dbReference>
<proteinExistence type="inferred from homology"/>
<sequence>MFTDKESFKQAYLSKVIEGDGTTVDEATQWDKFVALVALLKEKMSHHRSTNKKSMSQGKQVYYFSMEFLIGKLLHNYLVNFKLEEFIREGLLELNINLDDLLEQEVDPGLGNGGLGRLAACFLDSMAFLGIEGHGNGIRYKYGLFEQKIMGGNQVEVADNWLKNGYPWEMRKPDKAVVIKFKGTVRTELNEGKISFLHENYESVLAVPYDVPIMSYDNPLYINNLRLWSAETICGDLDLACFNRGEYKQSISNKSEVESISYILYPDDSSPAGRELRLKQEYFFVAAGLGSIVRSYKKRNGSGSLHNFSRRVSVHINDTHPVLCIPELMRILMDEEEMGWDEAWNITVNTVSFTNHTIMPEAMEKWSIDLIKSLLPRILQIIEEIDRRFKEDLIARFMDEDEVIRNTQIFKDGYIWMAHLAIIGSSSVNGVAQLHTKILKNEVFKDYYRVFGYKFNNKTNGVNHRRFLLAANPKLSHLITEAIGPYWKEEAGELKKLLVYKDDHSFLEQLAYVKYENKCRFAEVVKHKQGLLIDPQSIFDVQVKRIHAYKRQLLNVLKIMHLYNEAMNDPESLTGSHTFIFGGKAAPNYHYAKIVIKLIHALSQKIEHDPRVNQKLKVVFIENFNVSQGELIYPAADISEQISSASKEASGTGNMKFMMNGALTLGTLDGANVEIKEAVGEDNIFIFGLTAEKVLDYTRNGGYKSWDEYHVNSDIRTCVDQLNCGFFDNMGEEFRVLFDSLMIYNDEFFILKDFHSYLEMHDKLQTLYRNKKEWNRISLVNIATSGRFSSDRTIREYADWIWKIRYRTVNKGINSH</sequence>
<dbReference type="GO" id="GO:0005980">
    <property type="term" value="P:glycogen catabolic process"/>
    <property type="evidence" value="ECO:0007669"/>
    <property type="project" value="TreeGrafter"/>
</dbReference>
<evidence type="ECO:0000256" key="1">
    <source>
        <dbReference type="ARBA" id="ARBA00001275"/>
    </source>
</evidence>
<gene>
    <name evidence="11" type="ORF">E4K67_21510</name>
</gene>
<dbReference type="AlphaFoldDB" id="A0A4Z0QZ82"/>
<dbReference type="GO" id="GO:0005737">
    <property type="term" value="C:cytoplasm"/>
    <property type="evidence" value="ECO:0007669"/>
    <property type="project" value="TreeGrafter"/>
</dbReference>
<feature type="modified residue" description="N6-(pyridoxal phosphate)lysine" evidence="9">
    <location>
        <position position="656"/>
    </location>
</feature>
<accession>A0A4Z0QZ82</accession>
<dbReference type="GO" id="GO:0030170">
    <property type="term" value="F:pyridoxal phosphate binding"/>
    <property type="evidence" value="ECO:0007669"/>
    <property type="project" value="InterPro"/>
</dbReference>
<keyword evidence="7 10" id="KW-0119">Carbohydrate metabolism</keyword>
<comment type="caution">
    <text evidence="11">The sequence shown here is derived from an EMBL/GenBank/DDBJ whole genome shotgun (WGS) entry which is preliminary data.</text>
</comment>
<evidence type="ECO:0000256" key="9">
    <source>
        <dbReference type="PIRSR" id="PIRSR000460-1"/>
    </source>
</evidence>
<evidence type="ECO:0000256" key="10">
    <source>
        <dbReference type="RuleBase" id="RU000587"/>
    </source>
</evidence>
<reference evidence="11 12" key="1">
    <citation type="submission" date="2019-03" db="EMBL/GenBank/DDBJ databases">
        <title>Draft Genome Sequence of Desulfosporosinus fructosivorans Strain 63.6F, Isolated from Marine Sediment in the Baltic Sea.</title>
        <authorList>
            <person name="Hausmann B."/>
            <person name="Vandieken V."/>
            <person name="Pjevac P."/>
            <person name="Schreck K."/>
            <person name="Herbold C.W."/>
            <person name="Loy A."/>
        </authorList>
    </citation>
    <scope>NUCLEOTIDE SEQUENCE [LARGE SCALE GENOMIC DNA]</scope>
    <source>
        <strain evidence="11 12">63.6F</strain>
    </source>
</reference>
<keyword evidence="4 10" id="KW-0328">Glycosyltransferase</keyword>
<dbReference type="InterPro" id="IPR000811">
    <property type="entry name" value="Glyco_trans_35"/>
</dbReference>
<dbReference type="CDD" id="cd04300">
    <property type="entry name" value="GT35_Glycogen_Phosphorylase"/>
    <property type="match status" value="1"/>
</dbReference>
<keyword evidence="12" id="KW-1185">Reference proteome</keyword>
<dbReference type="PROSITE" id="PS00102">
    <property type="entry name" value="PHOSPHORYLASE"/>
    <property type="match status" value="1"/>
</dbReference>
<dbReference type="GO" id="GO:0008184">
    <property type="term" value="F:glycogen phosphorylase activity"/>
    <property type="evidence" value="ECO:0007669"/>
    <property type="project" value="InterPro"/>
</dbReference>
<dbReference type="RefSeq" id="WP_135550487.1">
    <property type="nucleotide sequence ID" value="NZ_SPQQ01000009.1"/>
</dbReference>
<comment type="cofactor">
    <cofactor evidence="2 10">
        <name>pyridoxal 5'-phosphate</name>
        <dbReference type="ChEBI" id="CHEBI:597326"/>
    </cofactor>
</comment>
<evidence type="ECO:0000313" key="12">
    <source>
        <dbReference type="Proteomes" id="UP000298460"/>
    </source>
</evidence>
<keyword evidence="5 10" id="KW-0808">Transferase</keyword>
<dbReference type="Pfam" id="PF00343">
    <property type="entry name" value="Phosphorylase"/>
    <property type="match status" value="1"/>
</dbReference>
<dbReference type="Gene3D" id="3.40.50.2000">
    <property type="entry name" value="Glycogen Phosphorylase B"/>
    <property type="match status" value="2"/>
</dbReference>
<evidence type="ECO:0000256" key="4">
    <source>
        <dbReference type="ARBA" id="ARBA00022676"/>
    </source>
</evidence>
<dbReference type="InterPro" id="IPR011833">
    <property type="entry name" value="Glycg_phsphrylas"/>
</dbReference>
<name>A0A4Z0QZ82_9FIRM</name>
<protein>
    <recommendedName>
        <fullName evidence="10">Alpha-1,4 glucan phosphorylase</fullName>
        <ecNumber evidence="10">2.4.1.1</ecNumber>
    </recommendedName>
</protein>
<keyword evidence="6 9" id="KW-0663">Pyridoxal phosphate</keyword>
<dbReference type="NCBIfam" id="TIGR02093">
    <property type="entry name" value="P_ylase"/>
    <property type="match status" value="1"/>
</dbReference>
<evidence type="ECO:0000256" key="7">
    <source>
        <dbReference type="ARBA" id="ARBA00023277"/>
    </source>
</evidence>
<comment type="function">
    <text evidence="10">Allosteric enzyme that catalyzes the rate-limiting step in glycogen catabolism, the phosphorolytic cleavage of glycogen to produce glucose-1-phosphate, and plays a central role in maintaining cellular and organismal glucose homeostasis.</text>
</comment>
<evidence type="ECO:0000313" key="11">
    <source>
        <dbReference type="EMBL" id="TGE36111.1"/>
    </source>
</evidence>
<comment type="similarity">
    <text evidence="3 10">Belongs to the glycogen phosphorylase family.</text>
</comment>
<dbReference type="FunFam" id="3.40.50.2000:FF:000149">
    <property type="entry name" value="Glycogen phosphorylase, muscle form"/>
    <property type="match status" value="1"/>
</dbReference>
<dbReference type="Proteomes" id="UP000298460">
    <property type="component" value="Unassembled WGS sequence"/>
</dbReference>
<evidence type="ECO:0000256" key="8">
    <source>
        <dbReference type="ARBA" id="ARBA00025174"/>
    </source>
</evidence>
<dbReference type="PANTHER" id="PTHR11468">
    <property type="entry name" value="GLYCOGEN PHOSPHORYLASE"/>
    <property type="match status" value="1"/>
</dbReference>